<proteinExistence type="predicted"/>
<gene>
    <name evidence="2" type="ORF">PBAH0796_LOCUS7468</name>
</gene>
<accession>A0A7S0A3M4</accession>
<reference evidence="2" key="1">
    <citation type="submission" date="2021-01" db="EMBL/GenBank/DDBJ databases">
        <authorList>
            <person name="Corre E."/>
            <person name="Pelletier E."/>
            <person name="Niang G."/>
            <person name="Scheremetjew M."/>
            <person name="Finn R."/>
            <person name="Kale V."/>
            <person name="Holt S."/>
            <person name="Cochrane G."/>
            <person name="Meng A."/>
            <person name="Brown T."/>
            <person name="Cohen L."/>
        </authorList>
    </citation>
    <scope>NUCLEOTIDE SEQUENCE</scope>
    <source>
        <strain evidence="2">Pbaha01</strain>
    </source>
</reference>
<dbReference type="AlphaFoldDB" id="A0A7S0A3M4"/>
<sequence length="176" mass="18619">MMNWQKMMPDLNYFGKPKEDANGKPKEDAKEDLKSRKASDDEFLQRMLGPQADGLGRLPRQPRSGDSSTSGTRPGLDCKAGAGAPSMRVAPMAPVAAAARQGQGSGGGGAWKASDWRRYDIHYFGHGPDCENQVKAPSVLGWHGAEDGGPSLGTLVKPPNVRRGTDSGAPSLGSVM</sequence>
<evidence type="ECO:0000256" key="1">
    <source>
        <dbReference type="SAM" id="MobiDB-lite"/>
    </source>
</evidence>
<dbReference type="EMBL" id="HBEG01012372">
    <property type="protein sequence ID" value="CAD8352101.1"/>
    <property type="molecule type" value="Transcribed_RNA"/>
</dbReference>
<evidence type="ECO:0000313" key="2">
    <source>
        <dbReference type="EMBL" id="CAD8352101.1"/>
    </source>
</evidence>
<feature type="region of interest" description="Disordered" evidence="1">
    <location>
        <begin position="1"/>
        <end position="85"/>
    </location>
</feature>
<organism evidence="2">
    <name type="scientific">Pyrodinium bahamense</name>
    <dbReference type="NCBI Taxonomy" id="73915"/>
    <lineage>
        <taxon>Eukaryota</taxon>
        <taxon>Sar</taxon>
        <taxon>Alveolata</taxon>
        <taxon>Dinophyceae</taxon>
        <taxon>Gonyaulacales</taxon>
        <taxon>Pyrocystaceae</taxon>
        <taxon>Pyrodinium</taxon>
    </lineage>
</organism>
<name>A0A7S0A3M4_9DINO</name>
<protein>
    <submittedName>
        <fullName evidence="2">Uncharacterized protein</fullName>
    </submittedName>
</protein>
<feature type="compositionally biased region" description="Basic and acidic residues" evidence="1">
    <location>
        <begin position="16"/>
        <end position="44"/>
    </location>
</feature>
<feature type="region of interest" description="Disordered" evidence="1">
    <location>
        <begin position="152"/>
        <end position="176"/>
    </location>
</feature>